<evidence type="ECO:0000256" key="1">
    <source>
        <dbReference type="SAM" id="MobiDB-lite"/>
    </source>
</evidence>
<proteinExistence type="predicted"/>
<dbReference type="AlphaFoldDB" id="A0A9P4NZ53"/>
<dbReference type="EMBL" id="MU007014">
    <property type="protein sequence ID" value="KAF2435144.1"/>
    <property type="molecule type" value="Genomic_DNA"/>
</dbReference>
<evidence type="ECO:0000313" key="2">
    <source>
        <dbReference type="EMBL" id="KAF2435144.1"/>
    </source>
</evidence>
<sequence length="272" mass="31131">MNSQATSSSHPLSNVVPSRRTYFDICGLPRELRNMIYVEATHLLPENSRSGSINKPSKKSPKQKTANGKLVHRGLLYTSKEISKEYVKELYSMGGFTVTLHLAADNIQFDTQNLHTKTIKPYWEFSSIFLENLTLCKIELHWTKLFQKVAQAKFYFFTHPIGDALAKFKKLHTLEMSVLSPNNCLFKASDPTRVFKKVYETCSRMEKLETMNFSATMGRAGKWRAHMKKQEGGSWEVDAETGLGHLYLTSKLTYPLAADDTFDIRLKPIFEM</sequence>
<keyword evidence="3" id="KW-1185">Reference proteome</keyword>
<reference evidence="2" key="1">
    <citation type="journal article" date="2020" name="Stud. Mycol.">
        <title>101 Dothideomycetes genomes: a test case for predicting lifestyles and emergence of pathogens.</title>
        <authorList>
            <person name="Haridas S."/>
            <person name="Albert R."/>
            <person name="Binder M."/>
            <person name="Bloem J."/>
            <person name="Labutti K."/>
            <person name="Salamov A."/>
            <person name="Andreopoulos B."/>
            <person name="Baker S."/>
            <person name="Barry K."/>
            <person name="Bills G."/>
            <person name="Bluhm B."/>
            <person name="Cannon C."/>
            <person name="Castanera R."/>
            <person name="Culley D."/>
            <person name="Daum C."/>
            <person name="Ezra D."/>
            <person name="Gonzalez J."/>
            <person name="Henrissat B."/>
            <person name="Kuo A."/>
            <person name="Liang C."/>
            <person name="Lipzen A."/>
            <person name="Lutzoni F."/>
            <person name="Magnuson J."/>
            <person name="Mondo S."/>
            <person name="Nolan M."/>
            <person name="Ohm R."/>
            <person name="Pangilinan J."/>
            <person name="Park H.-J."/>
            <person name="Ramirez L."/>
            <person name="Alfaro M."/>
            <person name="Sun H."/>
            <person name="Tritt A."/>
            <person name="Yoshinaga Y."/>
            <person name="Zwiers L.-H."/>
            <person name="Turgeon B."/>
            <person name="Goodwin S."/>
            <person name="Spatafora J."/>
            <person name="Crous P."/>
            <person name="Grigoriev I."/>
        </authorList>
    </citation>
    <scope>NUCLEOTIDE SEQUENCE</scope>
    <source>
        <strain evidence="2">CBS 130266</strain>
    </source>
</reference>
<evidence type="ECO:0000313" key="3">
    <source>
        <dbReference type="Proteomes" id="UP000800235"/>
    </source>
</evidence>
<protein>
    <submittedName>
        <fullName evidence="2">Uncharacterized protein</fullName>
    </submittedName>
</protein>
<accession>A0A9P4NZ53</accession>
<name>A0A9P4NZ53_9PEZI</name>
<organism evidence="2 3">
    <name type="scientific">Tothia fuscella</name>
    <dbReference type="NCBI Taxonomy" id="1048955"/>
    <lineage>
        <taxon>Eukaryota</taxon>
        <taxon>Fungi</taxon>
        <taxon>Dikarya</taxon>
        <taxon>Ascomycota</taxon>
        <taxon>Pezizomycotina</taxon>
        <taxon>Dothideomycetes</taxon>
        <taxon>Pleosporomycetidae</taxon>
        <taxon>Venturiales</taxon>
        <taxon>Cylindrosympodiaceae</taxon>
        <taxon>Tothia</taxon>
    </lineage>
</organism>
<comment type="caution">
    <text evidence="2">The sequence shown here is derived from an EMBL/GenBank/DDBJ whole genome shotgun (WGS) entry which is preliminary data.</text>
</comment>
<dbReference type="Proteomes" id="UP000800235">
    <property type="component" value="Unassembled WGS sequence"/>
</dbReference>
<feature type="region of interest" description="Disordered" evidence="1">
    <location>
        <begin position="48"/>
        <end position="67"/>
    </location>
</feature>
<gene>
    <name evidence="2" type="ORF">EJ08DRAFT_656776</name>
</gene>